<accession>A0A7W8F8F5</accession>
<evidence type="ECO:0000313" key="2">
    <source>
        <dbReference type="EMBL" id="MBB5126002.1"/>
    </source>
</evidence>
<sequence>MASTLNPYLSFDGDARQAMEFYQDVFGGELSLHTYGEFGGPGAENAENADKIMHGMLKTTEGFTLMGADMPPGMKHSPGNTFAVSVSGEDESALRGYWDKLSSGGSVSVPLEKQMWGDVFGMCADRFGVPWMVDISRSEG</sequence>
<name>A0A7W8F8F5_9ACTN</name>
<dbReference type="InterPro" id="IPR028973">
    <property type="entry name" value="PhnB-like"/>
</dbReference>
<reference evidence="2 3" key="1">
    <citation type="submission" date="2020-08" db="EMBL/GenBank/DDBJ databases">
        <title>Genomic Encyclopedia of Type Strains, Phase III (KMG-III): the genomes of soil and plant-associated and newly described type strains.</title>
        <authorList>
            <person name="Whitman W."/>
        </authorList>
    </citation>
    <scope>NUCLEOTIDE SEQUENCE [LARGE SCALE GENOMIC DNA]</scope>
    <source>
        <strain evidence="2 3">CECT 3226</strain>
    </source>
</reference>
<evidence type="ECO:0000259" key="1">
    <source>
        <dbReference type="Pfam" id="PF00903"/>
    </source>
</evidence>
<comment type="caution">
    <text evidence="2">The sequence shown here is derived from an EMBL/GenBank/DDBJ whole genome shotgun (WGS) entry which is preliminary data.</text>
</comment>
<feature type="domain" description="Glyoxalase/fosfomycin resistance/dioxygenase" evidence="1">
    <location>
        <begin position="5"/>
        <end position="133"/>
    </location>
</feature>
<evidence type="ECO:0000313" key="3">
    <source>
        <dbReference type="Proteomes" id="UP000568022"/>
    </source>
</evidence>
<dbReference type="PANTHER" id="PTHR33990:SF1">
    <property type="entry name" value="PROTEIN YJDN"/>
    <property type="match status" value="1"/>
</dbReference>
<dbReference type="EMBL" id="JACHJE010000005">
    <property type="protein sequence ID" value="MBB5126002.1"/>
    <property type="molecule type" value="Genomic_DNA"/>
</dbReference>
<dbReference type="SUPFAM" id="SSF54593">
    <property type="entry name" value="Glyoxalase/Bleomycin resistance protein/Dihydroxybiphenyl dioxygenase"/>
    <property type="match status" value="1"/>
</dbReference>
<protein>
    <submittedName>
        <fullName evidence="2">PhnB protein</fullName>
    </submittedName>
</protein>
<dbReference type="AlphaFoldDB" id="A0A7W8F8F5"/>
<gene>
    <name evidence="2" type="ORF">FHS32_002736</name>
</gene>
<organism evidence="2 3">
    <name type="scientific">Streptomyces griseoloalbus</name>
    <dbReference type="NCBI Taxonomy" id="67303"/>
    <lineage>
        <taxon>Bacteria</taxon>
        <taxon>Bacillati</taxon>
        <taxon>Actinomycetota</taxon>
        <taxon>Actinomycetes</taxon>
        <taxon>Kitasatosporales</taxon>
        <taxon>Streptomycetaceae</taxon>
        <taxon>Streptomyces</taxon>
    </lineage>
</organism>
<dbReference type="PANTHER" id="PTHR33990">
    <property type="entry name" value="PROTEIN YJDN-RELATED"/>
    <property type="match status" value="1"/>
</dbReference>
<dbReference type="Proteomes" id="UP000568022">
    <property type="component" value="Unassembled WGS sequence"/>
</dbReference>
<dbReference type="Pfam" id="PF00903">
    <property type="entry name" value="Glyoxalase"/>
    <property type="match status" value="1"/>
</dbReference>
<keyword evidence="3" id="KW-1185">Reference proteome</keyword>
<dbReference type="InterPro" id="IPR029068">
    <property type="entry name" value="Glyas_Bleomycin-R_OHBP_Dase"/>
</dbReference>
<dbReference type="InterPro" id="IPR004360">
    <property type="entry name" value="Glyas_Fos-R_dOase_dom"/>
</dbReference>
<dbReference type="Gene3D" id="3.10.180.10">
    <property type="entry name" value="2,3-Dihydroxybiphenyl 1,2-Dioxygenase, domain 1"/>
    <property type="match status" value="1"/>
</dbReference>
<dbReference type="CDD" id="cd06588">
    <property type="entry name" value="PhnB_like"/>
    <property type="match status" value="1"/>
</dbReference>
<proteinExistence type="predicted"/>